<comment type="caution">
    <text evidence="3">The sequence shown here is derived from an EMBL/GenBank/DDBJ whole genome shotgun (WGS) entry which is preliminary data.</text>
</comment>
<keyword evidence="2" id="KW-0812">Transmembrane</keyword>
<keyword evidence="2" id="KW-1133">Transmembrane helix</keyword>
<feature type="region of interest" description="Disordered" evidence="1">
    <location>
        <begin position="1"/>
        <end position="20"/>
    </location>
</feature>
<feature type="transmembrane region" description="Helical" evidence="2">
    <location>
        <begin position="41"/>
        <end position="59"/>
    </location>
</feature>
<sequence length="107" mass="11836">MTRWPEGDAADPEAARERYDSDMRAMRQGLRELFRADPSDAHLGLGIVVFASVLVGLLTQPVAGALVFGTFAALFLVALLVMFLRGVRGLEAGRRAYLFTFGWGQWF</sequence>
<reference evidence="4" key="1">
    <citation type="journal article" date="2019" name="Int. J. Syst. Evol. Microbiol.">
        <title>The Global Catalogue of Microorganisms (GCM) 10K type strain sequencing project: providing services to taxonomists for standard genome sequencing and annotation.</title>
        <authorList>
            <consortium name="The Broad Institute Genomics Platform"/>
            <consortium name="The Broad Institute Genome Sequencing Center for Infectious Disease"/>
            <person name="Wu L."/>
            <person name="Ma J."/>
        </authorList>
    </citation>
    <scope>NUCLEOTIDE SEQUENCE [LARGE SCALE GENOMIC DNA]</scope>
    <source>
        <strain evidence="4">CGMCC 4.7177</strain>
    </source>
</reference>
<evidence type="ECO:0008006" key="5">
    <source>
        <dbReference type="Google" id="ProtNLM"/>
    </source>
</evidence>
<dbReference type="Proteomes" id="UP001595839">
    <property type="component" value="Unassembled WGS sequence"/>
</dbReference>
<gene>
    <name evidence="3" type="ORF">ACFPIH_54935</name>
</gene>
<name>A0ABV9B8A9_9ACTN</name>
<dbReference type="EMBL" id="JBHSFK010000078">
    <property type="protein sequence ID" value="MFC4508387.1"/>
    <property type="molecule type" value="Genomic_DNA"/>
</dbReference>
<keyword evidence="4" id="KW-1185">Reference proteome</keyword>
<accession>A0ABV9B8A9</accession>
<protein>
    <recommendedName>
        <fullName evidence="5">Sensor histidine kinase</fullName>
    </recommendedName>
</protein>
<proteinExistence type="predicted"/>
<evidence type="ECO:0000256" key="1">
    <source>
        <dbReference type="SAM" id="MobiDB-lite"/>
    </source>
</evidence>
<dbReference type="RefSeq" id="WP_381187424.1">
    <property type="nucleotide sequence ID" value="NZ_JBHSFK010000078.1"/>
</dbReference>
<keyword evidence="2" id="KW-0472">Membrane</keyword>
<evidence type="ECO:0000313" key="4">
    <source>
        <dbReference type="Proteomes" id="UP001595839"/>
    </source>
</evidence>
<evidence type="ECO:0000313" key="3">
    <source>
        <dbReference type="EMBL" id="MFC4508387.1"/>
    </source>
</evidence>
<evidence type="ECO:0000256" key="2">
    <source>
        <dbReference type="SAM" id="Phobius"/>
    </source>
</evidence>
<organism evidence="3 4">
    <name type="scientific">Streptomyces vulcanius</name>
    <dbReference type="NCBI Taxonomy" id="1441876"/>
    <lineage>
        <taxon>Bacteria</taxon>
        <taxon>Bacillati</taxon>
        <taxon>Actinomycetota</taxon>
        <taxon>Actinomycetes</taxon>
        <taxon>Kitasatosporales</taxon>
        <taxon>Streptomycetaceae</taxon>
        <taxon>Streptomyces</taxon>
    </lineage>
</organism>
<feature type="transmembrane region" description="Helical" evidence="2">
    <location>
        <begin position="65"/>
        <end position="84"/>
    </location>
</feature>